<keyword evidence="3" id="KW-1185">Reference proteome</keyword>
<dbReference type="EMBL" id="BTSX01000005">
    <property type="protein sequence ID" value="GMS97951.1"/>
    <property type="molecule type" value="Genomic_DNA"/>
</dbReference>
<accession>A0AAV5TU71</accession>
<feature type="transmembrane region" description="Helical" evidence="1">
    <location>
        <begin position="35"/>
        <end position="56"/>
    </location>
</feature>
<evidence type="ECO:0008006" key="4">
    <source>
        <dbReference type="Google" id="ProtNLM"/>
    </source>
</evidence>
<feature type="transmembrane region" description="Helical" evidence="1">
    <location>
        <begin position="203"/>
        <end position="221"/>
    </location>
</feature>
<keyword evidence="1" id="KW-0472">Membrane</keyword>
<dbReference type="Proteomes" id="UP001432027">
    <property type="component" value="Unassembled WGS sequence"/>
</dbReference>
<dbReference type="AlphaFoldDB" id="A0AAV5TU71"/>
<feature type="non-terminal residue" evidence="2">
    <location>
        <position position="254"/>
    </location>
</feature>
<sequence length="254" mass="28630">GFEVRISHEVINALLCVALIVYISRNFALKIAYKFNLLPLLIALIVQSCAHAAFYSTPFAICHFDKTGMLFFSEGVLMIIYASKQYFILHSLVRPSLIARFSTIGLIASIIVPVILFSIPAPELIFKIEIFPSHRISYWLVCICGFVNFGISAYWILSGQIEGSSFPVIIAAYELSFAFPEAIKLIFMFHTDDFGAYVTLEDFDDVAFLITALFSFVVLVLENRRKHRVVASANEWISFGNQNSYSNCEDVMTN</sequence>
<keyword evidence="1" id="KW-1133">Transmembrane helix</keyword>
<evidence type="ECO:0000313" key="2">
    <source>
        <dbReference type="EMBL" id="GMS97951.1"/>
    </source>
</evidence>
<feature type="non-terminal residue" evidence="2">
    <location>
        <position position="1"/>
    </location>
</feature>
<gene>
    <name evidence="2" type="ORF">PENTCL1PPCAC_20126</name>
</gene>
<feature type="transmembrane region" description="Helical" evidence="1">
    <location>
        <begin position="68"/>
        <end position="89"/>
    </location>
</feature>
<feature type="transmembrane region" description="Helical" evidence="1">
    <location>
        <begin position="136"/>
        <end position="157"/>
    </location>
</feature>
<keyword evidence="1" id="KW-0812">Transmembrane</keyword>
<comment type="caution">
    <text evidence="2">The sequence shown here is derived from an EMBL/GenBank/DDBJ whole genome shotgun (WGS) entry which is preliminary data.</text>
</comment>
<evidence type="ECO:0000256" key="1">
    <source>
        <dbReference type="SAM" id="Phobius"/>
    </source>
</evidence>
<name>A0AAV5TU71_9BILA</name>
<proteinExistence type="predicted"/>
<organism evidence="2 3">
    <name type="scientific">Pristionchus entomophagus</name>
    <dbReference type="NCBI Taxonomy" id="358040"/>
    <lineage>
        <taxon>Eukaryota</taxon>
        <taxon>Metazoa</taxon>
        <taxon>Ecdysozoa</taxon>
        <taxon>Nematoda</taxon>
        <taxon>Chromadorea</taxon>
        <taxon>Rhabditida</taxon>
        <taxon>Rhabditina</taxon>
        <taxon>Diplogasteromorpha</taxon>
        <taxon>Diplogasteroidea</taxon>
        <taxon>Neodiplogasteridae</taxon>
        <taxon>Pristionchus</taxon>
    </lineage>
</organism>
<evidence type="ECO:0000313" key="3">
    <source>
        <dbReference type="Proteomes" id="UP001432027"/>
    </source>
</evidence>
<feature type="transmembrane region" description="Helical" evidence="1">
    <location>
        <begin position="101"/>
        <end position="121"/>
    </location>
</feature>
<feature type="transmembrane region" description="Helical" evidence="1">
    <location>
        <begin position="169"/>
        <end position="191"/>
    </location>
</feature>
<feature type="transmembrane region" description="Helical" evidence="1">
    <location>
        <begin position="6"/>
        <end position="23"/>
    </location>
</feature>
<protein>
    <recommendedName>
        <fullName evidence="4">G protein-coupled receptor</fullName>
    </recommendedName>
</protein>
<reference evidence="2" key="1">
    <citation type="submission" date="2023-10" db="EMBL/GenBank/DDBJ databases">
        <title>Genome assembly of Pristionchus species.</title>
        <authorList>
            <person name="Yoshida K."/>
            <person name="Sommer R.J."/>
        </authorList>
    </citation>
    <scope>NUCLEOTIDE SEQUENCE</scope>
    <source>
        <strain evidence="2">RS0144</strain>
    </source>
</reference>